<accession>A0ABD5MFN8</accession>
<sequence length="65" mass="7426">MPEHHSDDEYLTAIREGNQTTSEIADAVGVARQSAYERLHTLRENGKVRKEKIGNSLRWETTEAE</sequence>
<dbReference type="AlphaFoldDB" id="A0ABD5MFN8"/>
<feature type="domain" description="Transcription regulator TrmB N-terminal" evidence="1">
    <location>
        <begin position="10"/>
        <end position="53"/>
    </location>
</feature>
<dbReference type="InterPro" id="IPR011991">
    <property type="entry name" value="ArsR-like_HTH"/>
</dbReference>
<evidence type="ECO:0000313" key="3">
    <source>
        <dbReference type="Proteomes" id="UP001570511"/>
    </source>
</evidence>
<dbReference type="CDD" id="cd00090">
    <property type="entry name" value="HTH_ARSR"/>
    <property type="match status" value="1"/>
</dbReference>
<organism evidence="2 3">
    <name type="scientific">Halobellus rubicundus</name>
    <dbReference type="NCBI Taxonomy" id="2996466"/>
    <lineage>
        <taxon>Archaea</taxon>
        <taxon>Methanobacteriati</taxon>
        <taxon>Methanobacteriota</taxon>
        <taxon>Stenosarchaea group</taxon>
        <taxon>Halobacteria</taxon>
        <taxon>Halobacteriales</taxon>
        <taxon>Haloferacaceae</taxon>
        <taxon>Halobellus</taxon>
    </lineage>
</organism>
<protein>
    <submittedName>
        <fullName evidence="2">Winged helix-turn-helix domain-containing protein</fullName>
    </submittedName>
</protein>
<dbReference type="EMBL" id="JBGNYA010000001">
    <property type="protein sequence ID" value="MFA1610141.1"/>
    <property type="molecule type" value="Genomic_DNA"/>
</dbReference>
<comment type="caution">
    <text evidence="2">The sequence shown here is derived from an EMBL/GenBank/DDBJ whole genome shotgun (WGS) entry which is preliminary data.</text>
</comment>
<dbReference type="Proteomes" id="UP001570511">
    <property type="component" value="Unassembled WGS sequence"/>
</dbReference>
<gene>
    <name evidence="2" type="ORF">OS889_03870</name>
</gene>
<dbReference type="InterPro" id="IPR002831">
    <property type="entry name" value="Tscrpt_reg_TrmB_N"/>
</dbReference>
<keyword evidence="3" id="KW-1185">Reference proteome</keyword>
<reference evidence="2 3" key="1">
    <citation type="submission" date="2024-08" db="EMBL/GenBank/DDBJ databases">
        <title>Halobellus sp. MBLA0158 whole genome sequence.</title>
        <authorList>
            <person name="Hwang C.Y."/>
            <person name="Cho E.-S."/>
            <person name="Seo M.-J."/>
        </authorList>
    </citation>
    <scope>NUCLEOTIDE SEQUENCE [LARGE SCALE GENOMIC DNA]</scope>
    <source>
        <strain evidence="2 3">MBLA0158</strain>
    </source>
</reference>
<dbReference type="SUPFAM" id="SSF46785">
    <property type="entry name" value="Winged helix' DNA-binding domain"/>
    <property type="match status" value="1"/>
</dbReference>
<dbReference type="Pfam" id="PF01978">
    <property type="entry name" value="TrmB"/>
    <property type="match status" value="1"/>
</dbReference>
<name>A0ABD5MFN8_9EURY</name>
<dbReference type="InterPro" id="IPR036390">
    <property type="entry name" value="WH_DNA-bd_sf"/>
</dbReference>
<evidence type="ECO:0000259" key="1">
    <source>
        <dbReference type="Pfam" id="PF01978"/>
    </source>
</evidence>
<dbReference type="Gene3D" id="1.10.10.10">
    <property type="entry name" value="Winged helix-like DNA-binding domain superfamily/Winged helix DNA-binding domain"/>
    <property type="match status" value="1"/>
</dbReference>
<evidence type="ECO:0000313" key="2">
    <source>
        <dbReference type="EMBL" id="MFA1610141.1"/>
    </source>
</evidence>
<dbReference type="RefSeq" id="WP_372387463.1">
    <property type="nucleotide sequence ID" value="NZ_JBGNYA010000001.1"/>
</dbReference>
<dbReference type="InterPro" id="IPR036388">
    <property type="entry name" value="WH-like_DNA-bd_sf"/>
</dbReference>
<proteinExistence type="predicted"/>